<dbReference type="EMBL" id="QLLR01000060">
    <property type="protein sequence ID" value="RAJ19814.1"/>
    <property type="molecule type" value="Genomic_DNA"/>
</dbReference>
<dbReference type="RefSeq" id="WP_111636531.1">
    <property type="nucleotide sequence ID" value="NZ_QLLR01000060.1"/>
</dbReference>
<dbReference type="InterPro" id="IPR043733">
    <property type="entry name" value="DUF5677"/>
</dbReference>
<comment type="caution">
    <text evidence="1">The sequence shown here is derived from an EMBL/GenBank/DDBJ whole genome shotgun (WGS) entry which is preliminary data.</text>
</comment>
<accession>A0A327RVN5</accession>
<protein>
    <submittedName>
        <fullName evidence="1">Uncharacterized protein</fullName>
    </submittedName>
</protein>
<dbReference type="AlphaFoldDB" id="A0A327RVN5"/>
<name>A0A327RVN5_9SPHI</name>
<proteinExistence type="predicted"/>
<organism evidence="1 2">
    <name type="scientific">Pedobacter cryoconitis</name>
    <dbReference type="NCBI Taxonomy" id="188932"/>
    <lineage>
        <taxon>Bacteria</taxon>
        <taxon>Pseudomonadati</taxon>
        <taxon>Bacteroidota</taxon>
        <taxon>Sphingobacteriia</taxon>
        <taxon>Sphingobacteriales</taxon>
        <taxon>Sphingobacteriaceae</taxon>
        <taxon>Pedobacter</taxon>
    </lineage>
</organism>
<dbReference type="Proteomes" id="UP000249754">
    <property type="component" value="Unassembled WGS sequence"/>
</dbReference>
<sequence length="262" mass="30980">MPTIFAPTENIITICNLIDQGITDFLESLNNEHFGKYEFEIECLLNIVHSIRILESIIELARKDLVYIQSALILTRSLFETLIKVSWILHPPDVFDNESRYIAQLSTECEFWDRWIKELKKKSNSSTEKEENIRLSMNNFKNDLSKLLVEKGYGIPKLPNMREMLKSLEQERKYINYLLLSQYTHMSHVAGKIYRQNLGAKKELSENVNLEDWYYVFAICWPVFELATELYVFRTENRENLYKNEFKETINKSLVDLNIADN</sequence>
<reference evidence="1 2" key="1">
    <citation type="submission" date="2018-06" db="EMBL/GenBank/DDBJ databases">
        <title>Genomic Encyclopedia of Archaeal and Bacterial Type Strains, Phase II (KMG-II): from individual species to whole genera.</title>
        <authorList>
            <person name="Goeker M."/>
        </authorList>
    </citation>
    <scope>NUCLEOTIDE SEQUENCE [LARGE SCALE GENOMIC DNA]</scope>
    <source>
        <strain evidence="1 2">DSM 14825</strain>
    </source>
</reference>
<dbReference type="Pfam" id="PF18928">
    <property type="entry name" value="DUF5677"/>
    <property type="match status" value="1"/>
</dbReference>
<gene>
    <name evidence="1" type="ORF">LY11_05278</name>
</gene>
<evidence type="ECO:0000313" key="2">
    <source>
        <dbReference type="Proteomes" id="UP000249754"/>
    </source>
</evidence>
<evidence type="ECO:0000313" key="1">
    <source>
        <dbReference type="EMBL" id="RAJ19814.1"/>
    </source>
</evidence>